<name>A0A811JRI4_9BILA</name>
<comment type="caution">
    <text evidence="1">The sequence shown here is derived from an EMBL/GenBank/DDBJ whole genome shotgun (WGS) entry which is preliminary data.</text>
</comment>
<evidence type="ECO:0000313" key="2">
    <source>
        <dbReference type="Proteomes" id="UP000614601"/>
    </source>
</evidence>
<reference evidence="1" key="1">
    <citation type="submission" date="2020-09" db="EMBL/GenBank/DDBJ databases">
        <authorList>
            <person name="Kikuchi T."/>
        </authorList>
    </citation>
    <scope>NUCLEOTIDE SEQUENCE</scope>
    <source>
        <strain evidence="1">SH1</strain>
    </source>
</reference>
<dbReference type="OrthoDB" id="16464at2759"/>
<dbReference type="EMBL" id="CAJFDH010000001">
    <property type="protein sequence ID" value="CAD5205954.1"/>
    <property type="molecule type" value="Genomic_DNA"/>
</dbReference>
<dbReference type="EMBL" id="CAJFCW020000001">
    <property type="protein sequence ID" value="CAG9079956.1"/>
    <property type="molecule type" value="Genomic_DNA"/>
</dbReference>
<evidence type="ECO:0000313" key="1">
    <source>
        <dbReference type="EMBL" id="CAD5205954.1"/>
    </source>
</evidence>
<gene>
    <name evidence="1" type="ORF">BOKJ2_LOCUS638</name>
</gene>
<keyword evidence="2" id="KW-1185">Reference proteome</keyword>
<proteinExistence type="predicted"/>
<accession>A0A811JRI4</accession>
<organism evidence="1 2">
    <name type="scientific">Bursaphelenchus okinawaensis</name>
    <dbReference type="NCBI Taxonomy" id="465554"/>
    <lineage>
        <taxon>Eukaryota</taxon>
        <taxon>Metazoa</taxon>
        <taxon>Ecdysozoa</taxon>
        <taxon>Nematoda</taxon>
        <taxon>Chromadorea</taxon>
        <taxon>Rhabditida</taxon>
        <taxon>Tylenchina</taxon>
        <taxon>Tylenchomorpha</taxon>
        <taxon>Aphelenchoidea</taxon>
        <taxon>Aphelenchoididae</taxon>
        <taxon>Bursaphelenchus</taxon>
    </lineage>
</organism>
<sequence>MDVRLVRIPINTVGSAYLRLAKVLLESLCEHSITTEKAKIYNLAETCEVSSGSATTQNEITDIASSHIISLIRRTHGKDCGNIDYLKGGPDKLKENVKDNLYGPFMLDNIANRFGIHFTYLGTGCFFKYAKDGPYYTHIIHLIFILG</sequence>
<protein>
    <submittedName>
        <fullName evidence="1">Uncharacterized protein</fullName>
    </submittedName>
</protein>
<dbReference type="Proteomes" id="UP000783686">
    <property type="component" value="Unassembled WGS sequence"/>
</dbReference>
<dbReference type="AlphaFoldDB" id="A0A811JRI4"/>
<dbReference type="Proteomes" id="UP000614601">
    <property type="component" value="Unassembled WGS sequence"/>
</dbReference>